<evidence type="ECO:0000256" key="3">
    <source>
        <dbReference type="ARBA" id="ARBA00022692"/>
    </source>
</evidence>
<dbReference type="PANTHER" id="PTHR30335:SF0">
    <property type="entry name" value="ION-TRANSLOCATING OXIDOREDUCTASE COMPLEX SUBUNIT A"/>
    <property type="match status" value="1"/>
</dbReference>
<keyword evidence="3 7" id="KW-0812">Transmembrane</keyword>
<feature type="transmembrane region" description="Helical" evidence="7">
    <location>
        <begin position="108"/>
        <end position="126"/>
    </location>
</feature>
<comment type="caution">
    <text evidence="8">The sequence shown here is derived from an EMBL/GenBank/DDBJ whole genome shotgun (WGS) entry which is preliminary data.</text>
</comment>
<evidence type="ECO:0000313" key="8">
    <source>
        <dbReference type="EMBL" id="TCL42807.1"/>
    </source>
</evidence>
<keyword evidence="2" id="KW-0813">Transport</keyword>
<keyword evidence="4" id="KW-1278">Translocase</keyword>
<dbReference type="InterPro" id="IPR003667">
    <property type="entry name" value="NqrDE/RnfAE"/>
</dbReference>
<keyword evidence="6 7" id="KW-0472">Membrane</keyword>
<dbReference type="GO" id="GO:0012505">
    <property type="term" value="C:endomembrane system"/>
    <property type="evidence" value="ECO:0007669"/>
    <property type="project" value="UniProtKB-SubCell"/>
</dbReference>
<keyword evidence="5 7" id="KW-1133">Transmembrane helix</keyword>
<evidence type="ECO:0000256" key="2">
    <source>
        <dbReference type="ARBA" id="ARBA00022448"/>
    </source>
</evidence>
<dbReference type="InterPro" id="IPR050133">
    <property type="entry name" value="NqrDE/RnfAE_oxidrdctase"/>
</dbReference>
<dbReference type="PANTHER" id="PTHR30335">
    <property type="entry name" value="INTEGRAL MEMBRANE PROTEIN OF SOXR-REDUCING COMPLEX"/>
    <property type="match status" value="1"/>
</dbReference>
<evidence type="ECO:0000256" key="1">
    <source>
        <dbReference type="ARBA" id="ARBA00004127"/>
    </source>
</evidence>
<feature type="transmembrane region" description="Helical" evidence="7">
    <location>
        <begin position="6"/>
        <end position="28"/>
    </location>
</feature>
<feature type="transmembrane region" description="Helical" evidence="7">
    <location>
        <begin position="40"/>
        <end position="64"/>
    </location>
</feature>
<proteinExistence type="predicted"/>
<evidence type="ECO:0000313" key="9">
    <source>
        <dbReference type="Proteomes" id="UP000294682"/>
    </source>
</evidence>
<dbReference type="AlphaFoldDB" id="A0A9X8UIL0"/>
<dbReference type="GO" id="GO:0005886">
    <property type="term" value="C:plasma membrane"/>
    <property type="evidence" value="ECO:0007669"/>
    <property type="project" value="TreeGrafter"/>
</dbReference>
<reference evidence="8 9" key="1">
    <citation type="submission" date="2019-03" db="EMBL/GenBank/DDBJ databases">
        <title>Genomic Encyclopedia of Type Strains, Phase IV (KMG-IV): sequencing the most valuable type-strain genomes for metagenomic binning, comparative biology and taxonomic classification.</title>
        <authorList>
            <person name="Goeker M."/>
        </authorList>
    </citation>
    <scope>NUCLEOTIDE SEQUENCE [LARGE SCALE GENOMIC DNA]</scope>
    <source>
        <strain evidence="8 9">DSM 100433</strain>
    </source>
</reference>
<name>A0A9X8UIL0_9FIRM</name>
<dbReference type="RefSeq" id="WP_165873184.1">
    <property type="nucleotide sequence ID" value="NZ_JADNAH010000027.1"/>
</dbReference>
<keyword evidence="9" id="KW-1185">Reference proteome</keyword>
<dbReference type="PIRSF" id="PIRSF006102">
    <property type="entry name" value="NQR_DE"/>
    <property type="match status" value="1"/>
</dbReference>
<feature type="transmembrane region" description="Helical" evidence="7">
    <location>
        <begin position="132"/>
        <end position="154"/>
    </location>
</feature>
<accession>A0A9X8UIL0</accession>
<sequence length="196" mass="21527">MEAIGLFFLYALVAIFLENAVFTRMLGVGRMVFLGTPKRILAHGAALTVITFFGSMLSFAANYLLYDYNVAVSLRALIYLCCLTVVYLILYLLCDRLPGKIFTPMKKLLPLSTFNCASLGALVLTTAQQHSFFSTVGFGLGTGVGYTLALLLIYTGRRRLELVTLPRAFKGMPIHLLYIGLVSLAIYGLIGHQLPT</sequence>
<dbReference type="EMBL" id="SLUK01000008">
    <property type="protein sequence ID" value="TCL42807.1"/>
    <property type="molecule type" value="Genomic_DNA"/>
</dbReference>
<feature type="transmembrane region" description="Helical" evidence="7">
    <location>
        <begin position="76"/>
        <end position="94"/>
    </location>
</feature>
<dbReference type="Proteomes" id="UP000294682">
    <property type="component" value="Unassembled WGS sequence"/>
</dbReference>
<dbReference type="Pfam" id="PF02508">
    <property type="entry name" value="Rnf-Nqr"/>
    <property type="match status" value="1"/>
</dbReference>
<feature type="transmembrane region" description="Helical" evidence="7">
    <location>
        <begin position="175"/>
        <end position="194"/>
    </location>
</feature>
<evidence type="ECO:0000256" key="4">
    <source>
        <dbReference type="ARBA" id="ARBA00022967"/>
    </source>
</evidence>
<organism evidence="8 9">
    <name type="scientific">Harryflintia acetispora</name>
    <dbReference type="NCBI Taxonomy" id="1849041"/>
    <lineage>
        <taxon>Bacteria</taxon>
        <taxon>Bacillati</taxon>
        <taxon>Bacillota</taxon>
        <taxon>Clostridia</taxon>
        <taxon>Eubacteriales</taxon>
        <taxon>Oscillospiraceae</taxon>
        <taxon>Harryflintia</taxon>
    </lineage>
</organism>
<gene>
    <name evidence="8" type="ORF">EDD78_108120</name>
</gene>
<evidence type="ECO:0000256" key="6">
    <source>
        <dbReference type="ARBA" id="ARBA00023136"/>
    </source>
</evidence>
<evidence type="ECO:0000256" key="5">
    <source>
        <dbReference type="ARBA" id="ARBA00022989"/>
    </source>
</evidence>
<comment type="subcellular location">
    <subcellularLocation>
        <location evidence="1">Endomembrane system</location>
        <topology evidence="1">Multi-pass membrane protein</topology>
    </subcellularLocation>
</comment>
<protein>
    <submittedName>
        <fullName evidence="8">Electron transport complex protein RnfA</fullName>
    </submittedName>
</protein>
<evidence type="ECO:0000256" key="7">
    <source>
        <dbReference type="SAM" id="Phobius"/>
    </source>
</evidence>